<dbReference type="AlphaFoldDB" id="A0AAE4G6V8"/>
<dbReference type="NCBIfam" id="NF038126">
    <property type="entry name" value="PEP_CTERM_FxDxF"/>
    <property type="match status" value="1"/>
</dbReference>
<sequence length="182" mass="18582">MKKLLATTTIALALSMAGTAAYATTFALDTTGGTAAISSPKYLATQSFNDNYTFTISSLTDISSAVTATFVTKNGGGLTSYSLINTTTNTTIATGTSSSSASGKNTIITFSVDATRLTAGAYALNITGKGTYGGNLTLTSSVPEVSTSAMMLGGLAFVGMMAWRRRRGDQKLSVPMSMTAAA</sequence>
<evidence type="ECO:0000256" key="2">
    <source>
        <dbReference type="SAM" id="SignalP"/>
    </source>
</evidence>
<feature type="transmembrane region" description="Helical" evidence="1">
    <location>
        <begin position="145"/>
        <end position="163"/>
    </location>
</feature>
<evidence type="ECO:0000256" key="1">
    <source>
        <dbReference type="SAM" id="Phobius"/>
    </source>
</evidence>
<feature type="signal peptide" evidence="2">
    <location>
        <begin position="1"/>
        <end position="23"/>
    </location>
</feature>
<feature type="chain" id="PRO_5042216576" evidence="2">
    <location>
        <begin position="24"/>
        <end position="182"/>
    </location>
</feature>
<keyword evidence="1" id="KW-0472">Membrane</keyword>
<organism evidence="3">
    <name type="scientific">Herbaspirillum huttiense subsp. nephrolepidis</name>
    <dbReference type="NCBI Taxonomy" id="3075126"/>
    <lineage>
        <taxon>Bacteria</taxon>
        <taxon>Pseudomonadati</taxon>
        <taxon>Pseudomonadota</taxon>
        <taxon>Betaproteobacteria</taxon>
        <taxon>Burkholderiales</taxon>
        <taxon>Oxalobacteraceae</taxon>
        <taxon>Herbaspirillum</taxon>
    </lineage>
</organism>
<comment type="caution">
    <text evidence="3">The sequence shown here is derived from an EMBL/GenBank/DDBJ whole genome shotgun (WGS) entry which is preliminary data.</text>
</comment>
<proteinExistence type="predicted"/>
<reference evidence="3" key="1">
    <citation type="submission" date="2023-02" db="EMBL/GenBank/DDBJ databases">
        <title>Description of Herbaspirillum huttiense subsp. nephrolepsisexaltata and Herbaspirillum huttiense subsp. lycopersicon.</title>
        <authorList>
            <person name="Poudel M."/>
            <person name="Sharma A."/>
            <person name="Goss E."/>
            <person name="Tapia J.H."/>
            <person name="Harmon C.M."/>
            <person name="Jones J.B."/>
        </authorList>
    </citation>
    <scope>NUCLEOTIDE SEQUENCE</scope>
    <source>
        <strain evidence="3">NC40101</strain>
    </source>
</reference>
<accession>A0AAE4G6V8</accession>
<dbReference type="EMBL" id="JAVRAA010000002">
    <property type="protein sequence ID" value="MDT0336206.1"/>
    <property type="molecule type" value="Genomic_DNA"/>
</dbReference>
<name>A0AAE4G6V8_9BURK</name>
<keyword evidence="1" id="KW-0812">Transmembrane</keyword>
<keyword evidence="2" id="KW-0732">Signal</keyword>
<keyword evidence="1" id="KW-1133">Transmembrane helix</keyword>
<protein>
    <submittedName>
        <fullName evidence="3">FxDxF family PEP-CTERM protein</fullName>
    </submittedName>
</protein>
<gene>
    <name evidence="3" type="ORF">RJN63_05185</name>
</gene>
<dbReference type="RefSeq" id="WP_259434906.1">
    <property type="nucleotide sequence ID" value="NZ_JAVLSM010000001.1"/>
</dbReference>
<evidence type="ECO:0000313" key="3">
    <source>
        <dbReference type="EMBL" id="MDT0336206.1"/>
    </source>
</evidence>